<dbReference type="AlphaFoldDB" id="A0A090G7Y7"/>
<protein>
    <submittedName>
        <fullName evidence="2">Uncharacterized protein</fullName>
    </submittedName>
</protein>
<evidence type="ECO:0000256" key="1">
    <source>
        <dbReference type="SAM" id="MobiDB-lite"/>
    </source>
</evidence>
<feature type="compositionally biased region" description="Basic and acidic residues" evidence="1">
    <location>
        <begin position="63"/>
        <end position="79"/>
    </location>
</feature>
<evidence type="ECO:0000313" key="3">
    <source>
        <dbReference type="Proteomes" id="UP000046122"/>
    </source>
</evidence>
<sequence length="305" mass="34252">MVRGADFRGGARHHHHRQGADLGLPAAVGAAGRRPCGQDARRERRRVLSRLHLFRSSGGMRGGAEEPRDHREGRAGRARQERHRSLFRAGASGAHRWAQAGRRGAFDRPDGRDRDRQGQGDQGALSAVGKRRGRRARPRDRERHDAAGHRRHDDPVAAAGLDARDDRHGLRADRQGARPRGCRFAQALSDYSPGAPDWRPVHSWTYRVTSPNGKNRVPAGTRLCQIRMAFRDEVTCETYGLRYARPDPERRADALSASQSVLKAHRYRCVSETLSKSKFAGFVRKNPLIIILRQPLSFYRRAGNL</sequence>
<accession>A0A090G7Y7</accession>
<feature type="compositionally biased region" description="Basic and acidic residues" evidence="1">
    <location>
        <begin position="139"/>
        <end position="155"/>
    </location>
</feature>
<feature type="compositionally biased region" description="Basic and acidic residues" evidence="1">
    <location>
        <begin position="162"/>
        <end position="176"/>
    </location>
</feature>
<reference evidence="2 3" key="1">
    <citation type="submission" date="2014-08" db="EMBL/GenBank/DDBJ databases">
        <authorList>
            <person name="Moulin Lionel"/>
        </authorList>
    </citation>
    <scope>NUCLEOTIDE SEQUENCE [LARGE SCALE GENOMIC DNA]</scope>
</reference>
<feature type="compositionally biased region" description="Basic residues" evidence="1">
    <location>
        <begin position="129"/>
        <end position="138"/>
    </location>
</feature>
<gene>
    <name evidence="2" type="ORF">MPL3365_30429</name>
</gene>
<feature type="compositionally biased region" description="Basic residues" evidence="1">
    <location>
        <begin position="43"/>
        <end position="53"/>
    </location>
</feature>
<organism evidence="2 3">
    <name type="scientific">Mesorhizobium plurifarium</name>
    <dbReference type="NCBI Taxonomy" id="69974"/>
    <lineage>
        <taxon>Bacteria</taxon>
        <taxon>Pseudomonadati</taxon>
        <taxon>Pseudomonadota</taxon>
        <taxon>Alphaproteobacteria</taxon>
        <taxon>Hyphomicrobiales</taxon>
        <taxon>Phyllobacteriaceae</taxon>
        <taxon>Mesorhizobium</taxon>
    </lineage>
</organism>
<dbReference type="Proteomes" id="UP000046122">
    <property type="component" value="Unassembled WGS sequence"/>
</dbReference>
<feature type="region of interest" description="Disordered" evidence="1">
    <location>
        <begin position="1"/>
        <end position="178"/>
    </location>
</feature>
<dbReference type="EMBL" id="CCNE01000023">
    <property type="protein sequence ID" value="CDX59022.1"/>
    <property type="molecule type" value="Genomic_DNA"/>
</dbReference>
<proteinExistence type="predicted"/>
<feature type="compositionally biased region" description="Basic and acidic residues" evidence="1">
    <location>
        <begin position="104"/>
        <end position="118"/>
    </location>
</feature>
<evidence type="ECO:0000313" key="2">
    <source>
        <dbReference type="EMBL" id="CDX59022.1"/>
    </source>
</evidence>
<name>A0A090G7Y7_MESPL</name>